<organism evidence="1">
    <name type="scientific">Sesamum radiatum</name>
    <name type="common">Black benniseed</name>
    <dbReference type="NCBI Taxonomy" id="300843"/>
    <lineage>
        <taxon>Eukaryota</taxon>
        <taxon>Viridiplantae</taxon>
        <taxon>Streptophyta</taxon>
        <taxon>Embryophyta</taxon>
        <taxon>Tracheophyta</taxon>
        <taxon>Spermatophyta</taxon>
        <taxon>Magnoliopsida</taxon>
        <taxon>eudicotyledons</taxon>
        <taxon>Gunneridae</taxon>
        <taxon>Pentapetalae</taxon>
        <taxon>asterids</taxon>
        <taxon>lamiids</taxon>
        <taxon>Lamiales</taxon>
        <taxon>Pedaliaceae</taxon>
        <taxon>Sesamum</taxon>
    </lineage>
</organism>
<dbReference type="AlphaFoldDB" id="A0AAW2RF79"/>
<dbReference type="CDD" id="cd09272">
    <property type="entry name" value="RNase_HI_RT_Ty1"/>
    <property type="match status" value="1"/>
</dbReference>
<proteinExistence type="predicted"/>
<evidence type="ECO:0000313" key="1">
    <source>
        <dbReference type="EMBL" id="KAL0378643.1"/>
    </source>
</evidence>
<comment type="caution">
    <text evidence="1">The sequence shown here is derived from an EMBL/GenBank/DDBJ whole genome shotgun (WGS) entry which is preliminary data.</text>
</comment>
<accession>A0AAW2RF79</accession>
<dbReference type="EMBL" id="JACGWJ010000013">
    <property type="protein sequence ID" value="KAL0378643.1"/>
    <property type="molecule type" value="Genomic_DNA"/>
</dbReference>
<protein>
    <submittedName>
        <fullName evidence="1">Retrovirus-related Pol polyprotein from transposon RE2</fullName>
    </submittedName>
</protein>
<reference evidence="1" key="2">
    <citation type="journal article" date="2024" name="Plant">
        <title>Genomic evolution and insights into agronomic trait innovations of Sesamum species.</title>
        <authorList>
            <person name="Miao H."/>
            <person name="Wang L."/>
            <person name="Qu L."/>
            <person name="Liu H."/>
            <person name="Sun Y."/>
            <person name="Le M."/>
            <person name="Wang Q."/>
            <person name="Wei S."/>
            <person name="Zheng Y."/>
            <person name="Lin W."/>
            <person name="Duan Y."/>
            <person name="Cao H."/>
            <person name="Xiong S."/>
            <person name="Wang X."/>
            <person name="Wei L."/>
            <person name="Li C."/>
            <person name="Ma Q."/>
            <person name="Ju M."/>
            <person name="Zhao R."/>
            <person name="Li G."/>
            <person name="Mu C."/>
            <person name="Tian Q."/>
            <person name="Mei H."/>
            <person name="Zhang T."/>
            <person name="Gao T."/>
            <person name="Zhang H."/>
        </authorList>
    </citation>
    <scope>NUCLEOTIDE SEQUENCE</scope>
    <source>
        <strain evidence="1">G02</strain>
    </source>
</reference>
<sequence length="196" mass="22098">MVDARPASTPFPPGVKFTHDDGSLLPSLHKYRILVGHLLYLGFTHLDISFPIKQLNQFLQHPQTTHWDVALHVFCYLKGSSSLGLFFAYSSSLHLSTYSNAAQASCPDFRHSITEFCIFLGSSLVSWKTKKQATISRSSNEAEHHSMASTPILVWYDNKAALHITINLVFHEHTKHLDIDCDLIPDQFKICFISPS</sequence>
<dbReference type="PANTHER" id="PTHR11439:SF465">
    <property type="entry name" value="REVERSE TRANSCRIPTASE TY1_COPIA-TYPE DOMAIN-CONTAINING PROTEIN"/>
    <property type="match status" value="1"/>
</dbReference>
<reference evidence="1" key="1">
    <citation type="submission" date="2020-06" db="EMBL/GenBank/DDBJ databases">
        <authorList>
            <person name="Li T."/>
            <person name="Hu X."/>
            <person name="Zhang T."/>
            <person name="Song X."/>
            <person name="Zhang H."/>
            <person name="Dai N."/>
            <person name="Sheng W."/>
            <person name="Hou X."/>
            <person name="Wei L."/>
        </authorList>
    </citation>
    <scope>NUCLEOTIDE SEQUENCE</scope>
    <source>
        <strain evidence="1">G02</strain>
        <tissue evidence="1">Leaf</tissue>
    </source>
</reference>
<name>A0AAW2RF79_SESRA</name>
<gene>
    <name evidence="1" type="ORF">Sradi_3169800</name>
</gene>
<dbReference type="PANTHER" id="PTHR11439">
    <property type="entry name" value="GAG-POL-RELATED RETROTRANSPOSON"/>
    <property type="match status" value="1"/>
</dbReference>